<sequence length="424" mass="46041">MDQFPRGIDKYLRTRTLQGPWRIEGSDRADFSGAVVIPALAESQHLLATLESLAANPRELLERFLVLVVVNHRADAAPEDQADNRAVLAGLRSGQADRPGLQLGWIDAASPGLELPAGGGVGTARKIGFDLALARLDYRRVEPLLVSLDADTLVDGNYLQALVEHFSTSPAGGASLPFRHREPECPRQQAAIERYELYLRHYVLGLQLAASPYAYHTVGSALACRAAAYAAAGGMNRRTAGEDFYFLQQLAKTSGVAPLAGTLVHPSPRPSQRVPFGTGPSVARQLAGATETVSFYHPDCFRLLHGWLALVESHWQAGPACILQRARELSPHLGDFLQAENFPGTWEKLARNHSGQAARLRAFHGWFDGLRTLRLINRLSSGPFPRGEAEGALPDLLAWAGLPASGRAQEQLQRLRTLQGALQG</sequence>
<comment type="subcellular location">
    <subcellularLocation>
        <location evidence="1">Cell membrane</location>
    </subcellularLocation>
</comment>
<evidence type="ECO:0000313" key="6">
    <source>
        <dbReference type="EMBL" id="BCR03340.1"/>
    </source>
</evidence>
<dbReference type="Proteomes" id="UP001319827">
    <property type="component" value="Chromosome"/>
</dbReference>
<dbReference type="PANTHER" id="PTHR43646">
    <property type="entry name" value="GLYCOSYLTRANSFERASE"/>
    <property type="match status" value="1"/>
</dbReference>
<evidence type="ECO:0008006" key="8">
    <source>
        <dbReference type="Google" id="ProtNLM"/>
    </source>
</evidence>
<evidence type="ECO:0000256" key="4">
    <source>
        <dbReference type="ARBA" id="ARBA00022679"/>
    </source>
</evidence>
<keyword evidence="2" id="KW-1003">Cell membrane</keyword>
<evidence type="ECO:0000256" key="5">
    <source>
        <dbReference type="ARBA" id="ARBA00023136"/>
    </source>
</evidence>
<keyword evidence="5" id="KW-0472">Membrane</keyword>
<dbReference type="SUPFAM" id="SSF53448">
    <property type="entry name" value="Nucleotide-diphospho-sugar transferases"/>
    <property type="match status" value="1"/>
</dbReference>
<dbReference type="EMBL" id="AP024355">
    <property type="protein sequence ID" value="BCR03340.1"/>
    <property type="molecule type" value="Genomic_DNA"/>
</dbReference>
<dbReference type="InterPro" id="IPR029044">
    <property type="entry name" value="Nucleotide-diphossugar_trans"/>
</dbReference>
<name>A0ABM8HP16_9BACT</name>
<accession>A0ABM8HP16</accession>
<dbReference type="PANTHER" id="PTHR43646:SF2">
    <property type="entry name" value="GLYCOSYLTRANSFERASE 2-LIKE DOMAIN-CONTAINING PROTEIN"/>
    <property type="match status" value="1"/>
</dbReference>
<evidence type="ECO:0000313" key="7">
    <source>
        <dbReference type="Proteomes" id="UP001319827"/>
    </source>
</evidence>
<evidence type="ECO:0000256" key="1">
    <source>
        <dbReference type="ARBA" id="ARBA00004236"/>
    </source>
</evidence>
<evidence type="ECO:0000256" key="2">
    <source>
        <dbReference type="ARBA" id="ARBA00022475"/>
    </source>
</evidence>
<evidence type="ECO:0000256" key="3">
    <source>
        <dbReference type="ARBA" id="ARBA00022676"/>
    </source>
</evidence>
<dbReference type="Gene3D" id="3.90.550.10">
    <property type="entry name" value="Spore Coat Polysaccharide Biosynthesis Protein SpsA, Chain A"/>
    <property type="match status" value="1"/>
</dbReference>
<keyword evidence="7" id="KW-1185">Reference proteome</keyword>
<gene>
    <name evidence="6" type="ORF">DESUT3_04090</name>
</gene>
<reference evidence="6 7" key="2">
    <citation type="journal article" date="2021" name="Int. J. Syst. Evol. Microbiol.">
        <title>Isolation and Polyphasic Characterization of Desulfuromonas versatilis sp. Nov., an Electrogenic Bacteria Capable of Versatile Metabolism Isolated from a Graphene Oxide-Reducing Enrichment Culture.</title>
        <authorList>
            <person name="Xie L."/>
            <person name="Yoshida N."/>
            <person name="Ishii S."/>
            <person name="Meng L."/>
        </authorList>
    </citation>
    <scope>NUCLEOTIDE SEQUENCE [LARGE SCALE GENOMIC DNA]</scope>
    <source>
        <strain evidence="6 7">NIT-T3</strain>
    </source>
</reference>
<protein>
    <recommendedName>
        <fullName evidence="8">Glycosyltransferase 2-like domain-containing protein</fullName>
    </recommendedName>
</protein>
<keyword evidence="4" id="KW-0808">Transferase</keyword>
<dbReference type="CDD" id="cd00761">
    <property type="entry name" value="Glyco_tranf_GTA_type"/>
    <property type="match status" value="1"/>
</dbReference>
<organism evidence="6 7">
    <name type="scientific">Desulfuromonas versatilis</name>
    <dbReference type="NCBI Taxonomy" id="2802975"/>
    <lineage>
        <taxon>Bacteria</taxon>
        <taxon>Pseudomonadati</taxon>
        <taxon>Thermodesulfobacteriota</taxon>
        <taxon>Desulfuromonadia</taxon>
        <taxon>Desulfuromonadales</taxon>
        <taxon>Desulfuromonadaceae</taxon>
        <taxon>Desulfuromonas</taxon>
    </lineage>
</organism>
<keyword evidence="3" id="KW-0328">Glycosyltransferase</keyword>
<reference evidence="6 7" key="1">
    <citation type="journal article" date="2016" name="C (Basel)">
        <title>Selective Growth of and Electricity Production by Marine Exoelectrogenic Bacteria in Self-Aggregated Hydrogel of Microbially Reduced Graphene Oxide.</title>
        <authorList>
            <person name="Yoshida N."/>
            <person name="Goto Y."/>
            <person name="Miyata Y."/>
        </authorList>
    </citation>
    <scope>NUCLEOTIDE SEQUENCE [LARGE SCALE GENOMIC DNA]</scope>
    <source>
        <strain evidence="6 7">NIT-T3</strain>
    </source>
</reference>
<proteinExistence type="predicted"/>
<dbReference type="RefSeq" id="WP_221250819.1">
    <property type="nucleotide sequence ID" value="NZ_AP024355.1"/>
</dbReference>